<feature type="coiled-coil region" evidence="1">
    <location>
        <begin position="590"/>
        <end position="638"/>
    </location>
</feature>
<evidence type="ECO:0000256" key="1">
    <source>
        <dbReference type="SAM" id="Coils"/>
    </source>
</evidence>
<dbReference type="EMBL" id="FNTI01000001">
    <property type="protein sequence ID" value="SEE51926.1"/>
    <property type="molecule type" value="Genomic_DNA"/>
</dbReference>
<organism evidence="3 4">
    <name type="scientific">Bradyrhizobium lablabi</name>
    <dbReference type="NCBI Taxonomy" id="722472"/>
    <lineage>
        <taxon>Bacteria</taxon>
        <taxon>Pseudomonadati</taxon>
        <taxon>Pseudomonadota</taxon>
        <taxon>Alphaproteobacteria</taxon>
        <taxon>Hyphomicrobiales</taxon>
        <taxon>Nitrobacteraceae</taxon>
        <taxon>Bradyrhizobium</taxon>
    </lineage>
</organism>
<feature type="region of interest" description="Disordered" evidence="2">
    <location>
        <begin position="1"/>
        <end position="35"/>
    </location>
</feature>
<protein>
    <submittedName>
        <fullName evidence="3">Uncharacterized protein</fullName>
    </submittedName>
</protein>
<name>A0A1H5JHD5_9BRAD</name>
<sequence>MSDYRTDTDIGPGLSPGLGQPPAAPTPKPSDDELLGSAFRTQNSFGSIINRLGRGSFTPQPGYNPVDDLKSWDDGEYFRTHGSTFMGSQSPEETQAIKAEIDKGRKDREALAAGGSNGTVAGLAIGLVDPTMFMPVGNAVRLARAATIGGEMANTALSVGKMALMQSTAQEALLQASQPERTLSESAINVGSNTLLAALIGGGAYGLLAKDGLIEKGVTSLDAARVKLSEHNGVREKVQPEPGQTGPAGNIADTVGPESVASAAVKINDKIYTGANHLEAMEKAAAELGTDVENIHTKVDDTKQSQLDAWVTSTGRFIDSKEAAALVNSPHEKLDSSDPEFIRQAANSNEPAGNAAAQSVGAAASDTRNLSPVPYGLDSIPGVGKMVSKMFPNLDVLTNGAVPAKAALSEMVDTPIALMANKEGQTATRFGGPTIERELKQMREGLHFNADQEMLKQWGSYLEQEGGATFIQRQTGRGPADKMTFDDFNAAVYDALSTGDAHSTPQVTAMAQWIRNNGLNPIKDRALASIEGFQETVSRPGETYAPRLWDKDKISANWNDYVSTWTDHLAGEQATKAQAQERIGAYQGALESHRSTIAKYEDRIAKLSEDADVIAARAEETTRINKAANQRAEKLRTRDQDTLPLKNAQGGAVFETLARNRGNLLADRASAKLSEIESLQAKMAAEIQNHDLMRAKIEKEIGDWSGKSAKEAKAALKARAEAEKAREIKKAEGTFKGKEERLTAADKAVDSAVKEILTSDRALDKQELKSRAEEIASRVIGTPEGRLPYDASTSGEAVPTGSDTRGHTARREIDIPYEMAKPWLRRSATEALQSYTHSVLPDALLAERFSGDPNLVAVMKEIESDYAAKRADAKSETAQNKLKSQMDTDMKIIAAKRDQIRGTFGYDPTMQGLARFSQNALKVNNLISSHGMAVASLPDFAGVVFRHGIESAFKDAWIPFANSLLDNEAWQAVKAAGDEWKAFGIGIETHSASRNHALSGISEHYRPNSKFERALTWASDKAFIANLLAPLTDIQKRMATNAVASNILRAAEAVAAGKVTQKQIEMLAAGNITEAQAARIWDQWSNNGGERVKGVILPNMDKWTDKGAALAFRGAVGRDVDIAVVQPGLGEIPSSMSKPGFNVLFQYKKFTWSATQRILISNLQRHDAGTMAGLITAVGMGMLAYRINTMASGQKMATDAPTLFKEGISRGGILGVIDDSNTIASKFTGGKADIYRAIGADKPLSKYVSRDAASVFLGPTWGKVTNLAQITRAATHPSEWNESDTHALRMMTMGTNFPYIPQLFDKVEQGANHAMGIPMKAKPQ</sequence>
<feature type="region of interest" description="Disordered" evidence="2">
    <location>
        <begin position="783"/>
        <end position="807"/>
    </location>
</feature>
<accession>A0A1H5JHD5</accession>
<proteinExistence type="predicted"/>
<reference evidence="3 4" key="1">
    <citation type="submission" date="2016-10" db="EMBL/GenBank/DDBJ databases">
        <authorList>
            <person name="de Groot N.N."/>
        </authorList>
    </citation>
    <scope>NUCLEOTIDE SEQUENCE [LARGE SCALE GENOMIC DNA]</scope>
    <source>
        <strain evidence="3 4">GAS522</strain>
    </source>
</reference>
<evidence type="ECO:0000313" key="4">
    <source>
        <dbReference type="Proteomes" id="UP000183208"/>
    </source>
</evidence>
<feature type="compositionally biased region" description="Low complexity" evidence="2">
    <location>
        <begin position="11"/>
        <end position="21"/>
    </location>
</feature>
<evidence type="ECO:0000313" key="3">
    <source>
        <dbReference type="EMBL" id="SEE51926.1"/>
    </source>
</evidence>
<keyword evidence="1" id="KW-0175">Coiled coil</keyword>
<dbReference type="RefSeq" id="WP_074830551.1">
    <property type="nucleotide sequence ID" value="NZ_FNTI01000001.1"/>
</dbReference>
<gene>
    <name evidence="3" type="ORF">SAMN05444171_7828</name>
</gene>
<dbReference type="Proteomes" id="UP000183208">
    <property type="component" value="Unassembled WGS sequence"/>
</dbReference>
<evidence type="ECO:0000256" key="2">
    <source>
        <dbReference type="SAM" id="MobiDB-lite"/>
    </source>
</evidence>
<dbReference type="OrthoDB" id="6065087at2"/>